<dbReference type="PANTHER" id="PTHR33480">
    <property type="entry name" value="SET DOMAIN-CONTAINING PROTEIN-RELATED"/>
    <property type="match status" value="1"/>
</dbReference>
<feature type="compositionally biased region" description="Polar residues" evidence="1">
    <location>
        <begin position="211"/>
        <end position="233"/>
    </location>
</feature>
<feature type="domain" description="SET" evidence="2">
    <location>
        <begin position="26"/>
        <end position="138"/>
    </location>
</feature>
<name>A0A8B7ZLS4_ACAPL</name>
<dbReference type="Pfam" id="PF00856">
    <property type="entry name" value="SET"/>
    <property type="match status" value="1"/>
</dbReference>
<dbReference type="GeneID" id="110987795"/>
<dbReference type="PROSITE" id="PS50280">
    <property type="entry name" value="SET"/>
    <property type="match status" value="1"/>
</dbReference>
<evidence type="ECO:0000259" key="2">
    <source>
        <dbReference type="PROSITE" id="PS50280"/>
    </source>
</evidence>
<evidence type="ECO:0000313" key="4">
    <source>
        <dbReference type="RefSeq" id="XP_022106563.1"/>
    </source>
</evidence>
<feature type="region of interest" description="Disordered" evidence="1">
    <location>
        <begin position="211"/>
        <end position="320"/>
    </location>
</feature>
<feature type="compositionally biased region" description="Basic and acidic residues" evidence="1">
    <location>
        <begin position="948"/>
        <end position="964"/>
    </location>
</feature>
<dbReference type="Proteomes" id="UP000694845">
    <property type="component" value="Unplaced"/>
</dbReference>
<dbReference type="OrthoDB" id="10059338at2759"/>
<feature type="compositionally biased region" description="Polar residues" evidence="1">
    <location>
        <begin position="148"/>
        <end position="166"/>
    </location>
</feature>
<keyword evidence="3" id="KW-1185">Reference proteome</keyword>
<reference evidence="4" key="1">
    <citation type="submission" date="2025-08" db="UniProtKB">
        <authorList>
            <consortium name="RefSeq"/>
        </authorList>
    </citation>
    <scope>IDENTIFICATION</scope>
</reference>
<gene>
    <name evidence="4" type="primary">LOC110987795</name>
</gene>
<feature type="compositionally biased region" description="Polar residues" evidence="1">
    <location>
        <begin position="250"/>
        <end position="264"/>
    </location>
</feature>
<evidence type="ECO:0000313" key="3">
    <source>
        <dbReference type="Proteomes" id="UP000694845"/>
    </source>
</evidence>
<dbReference type="KEGG" id="aplc:110987795"/>
<feature type="region of interest" description="Disordered" evidence="1">
    <location>
        <begin position="148"/>
        <end position="181"/>
    </location>
</feature>
<dbReference type="PANTHER" id="PTHR33480:SF1">
    <property type="entry name" value="TYR RECOMBINASE DOMAIN-CONTAINING PROTEIN"/>
    <property type="match status" value="1"/>
</dbReference>
<dbReference type="Gene3D" id="2.170.270.10">
    <property type="entry name" value="SET domain"/>
    <property type="match status" value="1"/>
</dbReference>
<feature type="compositionally biased region" description="Polar residues" evidence="1">
    <location>
        <begin position="336"/>
        <end position="353"/>
    </location>
</feature>
<proteinExistence type="predicted"/>
<dbReference type="InterPro" id="IPR001214">
    <property type="entry name" value="SET_dom"/>
</dbReference>
<dbReference type="SMART" id="SM00317">
    <property type="entry name" value="SET"/>
    <property type="match status" value="1"/>
</dbReference>
<dbReference type="AlphaFoldDB" id="A0A8B7ZLS4"/>
<evidence type="ECO:0000256" key="1">
    <source>
        <dbReference type="SAM" id="MobiDB-lite"/>
    </source>
</evidence>
<dbReference type="InterPro" id="IPR046341">
    <property type="entry name" value="SET_dom_sf"/>
</dbReference>
<feature type="region of interest" description="Disordered" evidence="1">
    <location>
        <begin position="931"/>
        <end position="970"/>
    </location>
</feature>
<dbReference type="RefSeq" id="XP_022106563.1">
    <property type="nucleotide sequence ID" value="XM_022250871.1"/>
</dbReference>
<feature type="region of interest" description="Disordered" evidence="1">
    <location>
        <begin position="332"/>
        <end position="353"/>
    </location>
</feature>
<accession>A0A8B7ZLS4</accession>
<protein>
    <submittedName>
        <fullName evidence="4">Uncharacterized protein LOC110987795 isoform X1</fullName>
    </submittedName>
</protein>
<dbReference type="SUPFAM" id="SSF82199">
    <property type="entry name" value="SET domain"/>
    <property type="match status" value="1"/>
</dbReference>
<organism evidence="3 4">
    <name type="scientific">Acanthaster planci</name>
    <name type="common">Crown-of-thorns starfish</name>
    <dbReference type="NCBI Taxonomy" id="133434"/>
    <lineage>
        <taxon>Eukaryota</taxon>
        <taxon>Metazoa</taxon>
        <taxon>Echinodermata</taxon>
        <taxon>Eleutherozoa</taxon>
        <taxon>Asterozoa</taxon>
        <taxon>Asteroidea</taxon>
        <taxon>Valvatacea</taxon>
        <taxon>Valvatida</taxon>
        <taxon>Acanthasteridae</taxon>
        <taxon>Acanthaster</taxon>
    </lineage>
</organism>
<feature type="compositionally biased region" description="Acidic residues" evidence="1">
    <location>
        <begin position="934"/>
        <end position="947"/>
    </location>
</feature>
<sequence length="970" mass="109511">MAFQKRPRVSPYQAANKWCALSEDQEGFEKRFVSAHIGHGIFTTKPFGKGQFLLEYRGSLAPSKEEDDNTFQFHFKHNNVTYSIDAFDSTCLARWINDDWKTPNCIMKKMVFHDRTPHLCLFSLCDIDVDEELRYDYGVADLPWRNESVQPTSSIHQTANDSSSENQRIHDSGDDSLGAQEISRPASGFHQKAEISQETPSIHHTIASSLETQESVQPTSSIHQTANDSSSENQRIHDSGDDSLGAQFSKMRTVSDSASENPLTSDDEDNSDTSYKPSEDEESSGFVPESSDEELSCPASPILIPRGNYPPPAQGDHELEDAGHSSTYKLRADTMSEPTSSSHQAYKTTSSADNSHIQVLTTSNQDGRVYDKPQYCPFCCLPQKKLPRHLKTPQHKDEAAVQEWQETVGKKQKEIQLTLLRNYGNFLHNSSVLQEGKGTLIVVYRPTHEVNPYDYLPCQECYGYYAKSDLWKHRCCKKSSEESDTSQSDTSRKKKRYGLVKASRMMLPVAPGVSKRTHEIMSKMKSDSIARVARSDPLIRKFAEKLTMKHGHCRDQEGYIRQRIRELSRLILEYRVLTGEKNAELTDLIYPPKFESVTHATRIAAGFNEDTNLYTTPSLALKIGHSLKICTDILKGEALISGDEFTQKRCKGFLSLYDLNWEEKVSHHALRSLNETKRNNPKLLPLTQDVVKLSKYLKEQVKASQEELERANGPEISKAWRKLAEALLAQVVVFNRKRPGEVSKMSLEDYCKCSSGEVCILDGALSEFEKALCRVLWRVEIIGKRSRTVAVLLTADMKKAMDTLTAKRSSAHISEDNVYLFALSGEGHIRACDCLRESSVQCGAEHPEYLRATRLRKQIATVSQIMNLKENELDVLANFLGHDIRTHRQYYRLPNSTLQVAKVSKVLMKMERGDMKGLAGKSLADVDIHPSEEYITDAESDESDSEAEDKVPDVLPPKPKDGKGKTKFFY</sequence>